<dbReference type="GO" id="GO:0017040">
    <property type="term" value="F:N-acylsphingosine amidohydrolase activity"/>
    <property type="evidence" value="ECO:0007669"/>
    <property type="project" value="UniProtKB-UniRule"/>
</dbReference>
<dbReference type="InterPro" id="IPR031331">
    <property type="entry name" value="NEUT/ALK_ceramidase_C"/>
</dbReference>
<reference evidence="9 10" key="1">
    <citation type="submission" date="2019-09" db="EMBL/GenBank/DDBJ databases">
        <title>Draft genome of the ectomycorrhizal ascomycete Sphaerosporella brunnea.</title>
        <authorList>
            <consortium name="DOE Joint Genome Institute"/>
            <person name="Benucci G.M."/>
            <person name="Marozzi G."/>
            <person name="Antonielli L."/>
            <person name="Sanchez S."/>
            <person name="Marco P."/>
            <person name="Wang X."/>
            <person name="Falini L.B."/>
            <person name="Barry K."/>
            <person name="Haridas S."/>
            <person name="Lipzen A."/>
            <person name="Labutti K."/>
            <person name="Grigoriev I.V."/>
            <person name="Murat C."/>
            <person name="Martin F."/>
            <person name="Albertini E."/>
            <person name="Donnini D."/>
            <person name="Bonito G."/>
        </authorList>
    </citation>
    <scope>NUCLEOTIDE SEQUENCE [LARGE SCALE GENOMIC DNA]</scope>
    <source>
        <strain evidence="9 10">Sb_GMNB300</strain>
    </source>
</reference>
<dbReference type="PANTHER" id="PTHR12670">
    <property type="entry name" value="CERAMIDASE"/>
    <property type="match status" value="1"/>
</dbReference>
<dbReference type="GO" id="GO:0046514">
    <property type="term" value="P:ceramide catabolic process"/>
    <property type="evidence" value="ECO:0007669"/>
    <property type="project" value="InterPro"/>
</dbReference>
<comment type="cofactor">
    <cofactor evidence="3">
        <name>Zn(2+)</name>
        <dbReference type="ChEBI" id="CHEBI:29105"/>
    </cofactor>
    <text evidence="3">Binds 1 zinc ion per subunit.</text>
</comment>
<dbReference type="GO" id="GO:0046872">
    <property type="term" value="F:metal ion binding"/>
    <property type="evidence" value="ECO:0007669"/>
    <property type="project" value="UniProtKB-KW"/>
</dbReference>
<feature type="binding site" evidence="3">
    <location>
        <position position="231"/>
    </location>
    <ligand>
        <name>Zn(2+)</name>
        <dbReference type="ChEBI" id="CHEBI:29105"/>
    </ligand>
</feature>
<dbReference type="AlphaFoldDB" id="A0A5J5EH60"/>
<sequence>MLPRLLLLLLPPCLAASQAVESGTLYSLGVGKADITGPVVEIGMMGYASLAQKGSGLRQRIYSRAFIVGDAAAASERWVYIIADLACGDTAIRDGVLKQLAEKYGGLYHQGNVALVGTHSHAGPGAWLNYLLPQITTLGFDPQSYAAVVEGIVRSVDRAHGSIGPGYLSVSQTLVAGANINRSPYAYEANPAAERARYESVGGEVDKVMTALLFTSAAGPAIGQLNWFPVHGTSLYLNNTLIAGDNKGLAASLLEKSVATPGFVAGFSQANVGDTTPNTLGAFCQDTGLPCRYEDSTCAGESQQCIGRGPAFPHGGDAKSCEIIAAKQYEAAKSLLTAPQTPVSGKVRSLHAFVDFAAPYTFPLPNGTVVSTCAAALGHSFAAGTTDGPGAFDFVQNDPDQPKNPFWNLVGGLLHPPTEAQRKCQAPKPVLLDVGNANTPYAWTPNIVDFQLLRVGNLAVVVSPGEATTMAGRRWRATLTAALEELGVWGKGDGWAVIGAPANSYTHYIATPEEYAVQRYEGASTLYGPHTLAAYLHLTTTHAKYLADDLPPTPLPPGPRPPINTNNSISLIAGVVYDSPPLGKKFGHVLDDVDSAAAHNAGDVVSATFVGANPRNNLRLEGTFAAVEMRTPRGTWERVRDDSDWSLLFKWKRTEELTGQSQVTVEWTVDRDARPGKYRFRYYGDSKAVLGGKITGFEGVSAEFSILRCCFGVVGCGYIFFRNGAARGAANYFQPHLQLLNAWISKSYGYIGGCRLNHTARPPKLPPTASSTAGLPLIARIPSAPLWLLITSRPKSRLLPTPHLSQPPHITLRTMILRLGTPLDGLHQLLAQAHPAVQHPQLIALPELDFAEESGERGHLVDLPDALHHRLGQPGARRRKPEIGLQGARVG</sequence>
<evidence type="ECO:0000259" key="8">
    <source>
        <dbReference type="Pfam" id="PF17048"/>
    </source>
</evidence>
<feature type="binding site" evidence="3">
    <location>
        <position position="466"/>
    </location>
    <ligand>
        <name>Zn(2+)</name>
        <dbReference type="ChEBI" id="CHEBI:29105"/>
    </ligand>
</feature>
<keyword evidence="3" id="KW-0862">Zinc</keyword>
<keyword evidence="2 4" id="KW-0378">Hydrolase</keyword>
<keyword evidence="10" id="KW-1185">Reference proteome</keyword>
<feature type="binding site" evidence="3">
    <location>
        <position position="508"/>
    </location>
    <ligand>
        <name>Zn(2+)</name>
        <dbReference type="ChEBI" id="CHEBI:29105"/>
    </ligand>
</feature>
<feature type="signal peptide" evidence="6">
    <location>
        <begin position="1"/>
        <end position="15"/>
    </location>
</feature>
<dbReference type="InterPro" id="IPR006823">
    <property type="entry name" value="Ceramidase_alk"/>
</dbReference>
<evidence type="ECO:0000256" key="5">
    <source>
        <dbReference type="SAM" id="MobiDB-lite"/>
    </source>
</evidence>
<feature type="region of interest" description="Disordered" evidence="5">
    <location>
        <begin position="871"/>
        <end position="891"/>
    </location>
</feature>
<dbReference type="GO" id="GO:0005576">
    <property type="term" value="C:extracellular region"/>
    <property type="evidence" value="ECO:0007669"/>
    <property type="project" value="TreeGrafter"/>
</dbReference>
<dbReference type="OrthoDB" id="191371at2759"/>
<keyword evidence="3" id="KW-0479">Metal-binding</keyword>
<comment type="caution">
    <text evidence="9">The sequence shown here is derived from an EMBL/GenBank/DDBJ whole genome shotgun (WGS) entry which is preliminary data.</text>
</comment>
<dbReference type="EC" id="3.5.1.23" evidence="4"/>
<dbReference type="InterPro" id="IPR031329">
    <property type="entry name" value="NEUT/ALK_ceramidase_N"/>
</dbReference>
<protein>
    <recommendedName>
        <fullName evidence="4">Neutral ceramidase</fullName>
        <ecNumber evidence="4">3.5.1.23</ecNumber>
    </recommendedName>
</protein>
<keyword evidence="6" id="KW-0732">Signal</keyword>
<proteinExistence type="inferred from homology"/>
<feature type="chain" id="PRO_5023893419" description="Neutral ceramidase" evidence="6">
    <location>
        <begin position="16"/>
        <end position="891"/>
    </location>
</feature>
<dbReference type="Proteomes" id="UP000326924">
    <property type="component" value="Unassembled WGS sequence"/>
</dbReference>
<accession>A0A5J5EH60</accession>
<evidence type="ECO:0000256" key="2">
    <source>
        <dbReference type="ARBA" id="ARBA00022801"/>
    </source>
</evidence>
<feature type="binding site" evidence="3">
    <location>
        <position position="119"/>
    </location>
    <ligand>
        <name>Zn(2+)</name>
        <dbReference type="ChEBI" id="CHEBI:29105"/>
    </ligand>
</feature>
<dbReference type="FunFam" id="2.60.40.2300:FF:000004">
    <property type="entry name" value="Neutral/alkaline nonlysosomal ceramidase, putative"/>
    <property type="match status" value="1"/>
</dbReference>
<dbReference type="InParanoid" id="A0A5J5EH60"/>
<evidence type="ECO:0000256" key="4">
    <source>
        <dbReference type="RuleBase" id="RU366019"/>
    </source>
</evidence>
<evidence type="ECO:0000256" key="6">
    <source>
        <dbReference type="SAM" id="SignalP"/>
    </source>
</evidence>
<dbReference type="EMBL" id="VXIS01000350">
    <property type="protein sequence ID" value="KAA8894289.1"/>
    <property type="molecule type" value="Genomic_DNA"/>
</dbReference>
<organism evidence="9 10">
    <name type="scientific">Sphaerosporella brunnea</name>
    <dbReference type="NCBI Taxonomy" id="1250544"/>
    <lineage>
        <taxon>Eukaryota</taxon>
        <taxon>Fungi</taxon>
        <taxon>Dikarya</taxon>
        <taxon>Ascomycota</taxon>
        <taxon>Pezizomycotina</taxon>
        <taxon>Pezizomycetes</taxon>
        <taxon>Pezizales</taxon>
        <taxon>Pyronemataceae</taxon>
        <taxon>Sphaerosporella</taxon>
    </lineage>
</organism>
<dbReference type="Gene3D" id="2.60.40.2300">
    <property type="entry name" value="Neutral/alkaline non-lysosomal ceramidase, C-terminal domain"/>
    <property type="match status" value="1"/>
</dbReference>
<dbReference type="GO" id="GO:0042759">
    <property type="term" value="P:long-chain fatty acid biosynthetic process"/>
    <property type="evidence" value="ECO:0007669"/>
    <property type="project" value="TreeGrafter"/>
</dbReference>
<evidence type="ECO:0000313" key="10">
    <source>
        <dbReference type="Proteomes" id="UP000326924"/>
    </source>
</evidence>
<dbReference type="GO" id="GO:0046512">
    <property type="term" value="P:sphingosine biosynthetic process"/>
    <property type="evidence" value="ECO:0007669"/>
    <property type="project" value="TreeGrafter"/>
</dbReference>
<evidence type="ECO:0000256" key="1">
    <source>
        <dbReference type="ARBA" id="ARBA00009835"/>
    </source>
</evidence>
<dbReference type="Pfam" id="PF04734">
    <property type="entry name" value="Ceramidase_alk"/>
    <property type="match status" value="1"/>
</dbReference>
<comment type="similarity">
    <text evidence="1 4">Belongs to the neutral ceramidase family.</text>
</comment>
<evidence type="ECO:0000256" key="3">
    <source>
        <dbReference type="PIRSR" id="PIRSR606823-2"/>
    </source>
</evidence>
<feature type="domain" description="Neutral/alkaline non-lysosomal ceramidase C-terminal" evidence="8">
    <location>
        <begin position="540"/>
        <end position="706"/>
    </location>
</feature>
<dbReference type="PANTHER" id="PTHR12670:SF1">
    <property type="entry name" value="NEUTRAL CERAMIDASE"/>
    <property type="match status" value="1"/>
</dbReference>
<feature type="domain" description="Neutral/alkaline non-lysosomal ceramidase N-terminal" evidence="7">
    <location>
        <begin position="26"/>
        <end position="536"/>
    </location>
</feature>
<comment type="catalytic activity">
    <reaction evidence="4">
        <text>an N-acylsphing-4-enine + H2O = sphing-4-enine + a fatty acid</text>
        <dbReference type="Rhea" id="RHEA:20856"/>
        <dbReference type="ChEBI" id="CHEBI:15377"/>
        <dbReference type="ChEBI" id="CHEBI:28868"/>
        <dbReference type="ChEBI" id="CHEBI:52639"/>
        <dbReference type="ChEBI" id="CHEBI:57756"/>
        <dbReference type="EC" id="3.5.1.23"/>
    </reaction>
</comment>
<dbReference type="GO" id="GO:0016020">
    <property type="term" value="C:membrane"/>
    <property type="evidence" value="ECO:0007669"/>
    <property type="project" value="GOC"/>
</dbReference>
<dbReference type="InterPro" id="IPR038445">
    <property type="entry name" value="NCDase_C_sf"/>
</dbReference>
<name>A0A5J5EH60_9PEZI</name>
<dbReference type="Pfam" id="PF17048">
    <property type="entry name" value="Ceramidse_alk_C"/>
    <property type="match status" value="1"/>
</dbReference>
<evidence type="ECO:0000259" key="7">
    <source>
        <dbReference type="Pfam" id="PF04734"/>
    </source>
</evidence>
<keyword evidence="4" id="KW-0443">Lipid metabolism</keyword>
<keyword evidence="4" id="KW-0746">Sphingolipid metabolism</keyword>
<evidence type="ECO:0000313" key="9">
    <source>
        <dbReference type="EMBL" id="KAA8894289.1"/>
    </source>
</evidence>
<gene>
    <name evidence="9" type="ORF">FN846DRAFT_974827</name>
</gene>